<protein>
    <submittedName>
        <fullName evidence="10">4Fe-4S binding protein</fullName>
    </submittedName>
</protein>
<keyword evidence="4" id="KW-0249">Electron transport</keyword>
<dbReference type="PANTHER" id="PTHR30176:SF3">
    <property type="entry name" value="FERREDOXIN-TYPE PROTEIN NAPH"/>
    <property type="match status" value="1"/>
</dbReference>
<dbReference type="SUPFAM" id="SSF54862">
    <property type="entry name" value="4Fe-4S ferredoxins"/>
    <property type="match status" value="1"/>
</dbReference>
<evidence type="ECO:0000256" key="3">
    <source>
        <dbReference type="ARBA" id="ARBA00022723"/>
    </source>
</evidence>
<evidence type="ECO:0000313" key="11">
    <source>
        <dbReference type="Proteomes" id="UP000633365"/>
    </source>
</evidence>
<dbReference type="InterPro" id="IPR051684">
    <property type="entry name" value="Electron_Trans/Redox"/>
</dbReference>
<dbReference type="GO" id="GO:0051539">
    <property type="term" value="F:4 iron, 4 sulfur cluster binding"/>
    <property type="evidence" value="ECO:0007669"/>
    <property type="project" value="UniProtKB-KW"/>
</dbReference>
<dbReference type="Pfam" id="PF12801">
    <property type="entry name" value="Fer4_5"/>
    <property type="match status" value="2"/>
</dbReference>
<keyword evidence="7" id="KW-0812">Transmembrane</keyword>
<evidence type="ECO:0000256" key="7">
    <source>
        <dbReference type="SAM" id="Phobius"/>
    </source>
</evidence>
<feature type="domain" description="4Fe-4S ferredoxin-type" evidence="9">
    <location>
        <begin position="483"/>
        <end position="512"/>
    </location>
</feature>
<feature type="transmembrane region" description="Helical" evidence="7">
    <location>
        <begin position="228"/>
        <end position="252"/>
    </location>
</feature>
<keyword evidence="3" id="KW-0479">Metal-binding</keyword>
<feature type="transmembrane region" description="Helical" evidence="7">
    <location>
        <begin position="348"/>
        <end position="376"/>
    </location>
</feature>
<dbReference type="AlphaFoldDB" id="A0A934WR63"/>
<evidence type="ECO:0000256" key="4">
    <source>
        <dbReference type="ARBA" id="ARBA00022982"/>
    </source>
</evidence>
<accession>A0A934WR63</accession>
<dbReference type="PROSITE" id="PS51379">
    <property type="entry name" value="4FE4S_FER_2"/>
    <property type="match status" value="2"/>
</dbReference>
<feature type="signal peptide" evidence="8">
    <location>
        <begin position="1"/>
        <end position="25"/>
    </location>
</feature>
<keyword evidence="8" id="KW-0732">Signal</keyword>
<dbReference type="EMBL" id="JAEQMG010000040">
    <property type="protein sequence ID" value="MBK6087545.1"/>
    <property type="molecule type" value="Genomic_DNA"/>
</dbReference>
<dbReference type="RefSeq" id="WP_201426851.1">
    <property type="nucleotide sequence ID" value="NZ_JAEQMG010000040.1"/>
</dbReference>
<dbReference type="InterPro" id="IPR017896">
    <property type="entry name" value="4Fe4S_Fe-S-bd"/>
</dbReference>
<dbReference type="InterPro" id="IPR017900">
    <property type="entry name" value="4Fe4S_Fe_S_CS"/>
</dbReference>
<evidence type="ECO:0000313" key="10">
    <source>
        <dbReference type="EMBL" id="MBK6087545.1"/>
    </source>
</evidence>
<comment type="caution">
    <text evidence="10">The sequence shown here is derived from an EMBL/GenBank/DDBJ whole genome shotgun (WGS) entry which is preliminary data.</text>
</comment>
<keyword evidence="11" id="KW-1185">Reference proteome</keyword>
<sequence>MKNKTIKKILFAVFAVAICVAAYFAADLAFFQYDDPLARASLTVENDDKNLSFTYDNDAITLHGAEDSTVYALTVEGVKTVEGAHTESLPADFLGSFAAVRIDVSNDDGDGTTEHVYHIAKTDMEYTQGYTTSANVFLSDEIPFEVAYVDRDHFTVYLEGKTIPDTTITVTLADGTTKQVTTDENGNINELDLNDVRDGLTFTYIPDAHNTYTLHYQVEADTIFTARWLLAMLPFGIIILVSVICIALDVWLRKLLYKKEKMPVGKTQITSKDTRKKRFVFGFQTIRWIIMILSFGLLIFGSRLTGTVFTNVQLPVLACPCNLDQLTSAGCYYFSHLDVLFSEGWQEILSFFGSFIICAVLLGRVLCGFICPLGFVQDVAHEARQALHIEGISLNEKMYAVLTLVKWIMLIIFLGIGFIGGNFCDFCPAAALSPALAGFKLSLGLGGFFMIVVIVAGFFKRRAFCNICPLGYILGLTHKASLFKLKKDAVACTECGACYEACPMGIKSIFTEREGKDIRKIDVTTADCIMCGESVRRCPENNALAITFCGKKVYNADRMKFMKQYAPKPDKYTPFYDKEKH</sequence>
<feature type="chain" id="PRO_5039104013" evidence="8">
    <location>
        <begin position="26"/>
        <end position="581"/>
    </location>
</feature>
<evidence type="ECO:0000256" key="1">
    <source>
        <dbReference type="ARBA" id="ARBA00022448"/>
    </source>
</evidence>
<keyword evidence="7" id="KW-1133">Transmembrane helix</keyword>
<dbReference type="GO" id="GO:0005886">
    <property type="term" value="C:plasma membrane"/>
    <property type="evidence" value="ECO:0007669"/>
    <property type="project" value="TreeGrafter"/>
</dbReference>
<feature type="transmembrane region" description="Helical" evidence="7">
    <location>
        <begin position="439"/>
        <end position="459"/>
    </location>
</feature>
<feature type="domain" description="4Fe-4S ferredoxin-type" evidence="9">
    <location>
        <begin position="519"/>
        <end position="549"/>
    </location>
</feature>
<evidence type="ECO:0000256" key="2">
    <source>
        <dbReference type="ARBA" id="ARBA00022485"/>
    </source>
</evidence>
<feature type="transmembrane region" description="Helical" evidence="7">
    <location>
        <begin position="397"/>
        <end position="419"/>
    </location>
</feature>
<keyword evidence="7" id="KW-0472">Membrane</keyword>
<keyword evidence="2" id="KW-0004">4Fe-4S</keyword>
<name>A0A934WR63_9FIRM</name>
<evidence type="ECO:0000256" key="6">
    <source>
        <dbReference type="ARBA" id="ARBA00023014"/>
    </source>
</evidence>
<evidence type="ECO:0000256" key="5">
    <source>
        <dbReference type="ARBA" id="ARBA00023004"/>
    </source>
</evidence>
<dbReference type="PANTHER" id="PTHR30176">
    <property type="entry name" value="FERREDOXIN-TYPE PROTEIN NAPH"/>
    <property type="match status" value="1"/>
</dbReference>
<feature type="transmembrane region" description="Helical" evidence="7">
    <location>
        <begin position="279"/>
        <end position="300"/>
    </location>
</feature>
<dbReference type="GO" id="GO:0046872">
    <property type="term" value="F:metal ion binding"/>
    <property type="evidence" value="ECO:0007669"/>
    <property type="project" value="UniProtKB-KW"/>
</dbReference>
<organism evidence="10 11">
    <name type="scientific">Ruminococcus difficilis</name>
    <dbReference type="NCBI Taxonomy" id="2763069"/>
    <lineage>
        <taxon>Bacteria</taxon>
        <taxon>Bacillati</taxon>
        <taxon>Bacillota</taxon>
        <taxon>Clostridia</taxon>
        <taxon>Eubacteriales</taxon>
        <taxon>Oscillospiraceae</taxon>
        <taxon>Ruminococcus</taxon>
    </lineage>
</organism>
<dbReference type="Pfam" id="PF12838">
    <property type="entry name" value="Fer4_7"/>
    <property type="match status" value="1"/>
</dbReference>
<keyword evidence="5" id="KW-0408">Iron</keyword>
<keyword evidence="1" id="KW-0813">Transport</keyword>
<keyword evidence="6" id="KW-0411">Iron-sulfur</keyword>
<reference evidence="10" key="1">
    <citation type="submission" date="2021-01" db="EMBL/GenBank/DDBJ databases">
        <title>Genome public.</title>
        <authorList>
            <person name="Liu C."/>
            <person name="Sun Q."/>
        </authorList>
    </citation>
    <scope>NUCLEOTIDE SEQUENCE</scope>
    <source>
        <strain evidence="10">M6</strain>
    </source>
</reference>
<proteinExistence type="predicted"/>
<dbReference type="Gene3D" id="3.30.70.20">
    <property type="match status" value="1"/>
</dbReference>
<evidence type="ECO:0000256" key="8">
    <source>
        <dbReference type="SAM" id="SignalP"/>
    </source>
</evidence>
<evidence type="ECO:0000259" key="9">
    <source>
        <dbReference type="PROSITE" id="PS51379"/>
    </source>
</evidence>
<dbReference type="PROSITE" id="PS00198">
    <property type="entry name" value="4FE4S_FER_1"/>
    <property type="match status" value="1"/>
</dbReference>
<gene>
    <name evidence="10" type="ORF">JKK62_02585</name>
</gene>
<dbReference type="Proteomes" id="UP000633365">
    <property type="component" value="Unassembled WGS sequence"/>
</dbReference>